<comment type="caution">
    <text evidence="1">The sequence shown here is derived from an EMBL/GenBank/DDBJ whole genome shotgun (WGS) entry which is preliminary data.</text>
</comment>
<name>A0A0R1S264_9LACO</name>
<dbReference type="EMBL" id="AZFB01000005">
    <property type="protein sequence ID" value="KRL63073.1"/>
    <property type="molecule type" value="Genomic_DNA"/>
</dbReference>
<dbReference type="PATRIC" id="fig|1122152.4.peg.1042"/>
<proteinExistence type="predicted"/>
<dbReference type="AlphaFoldDB" id="A0A0R1S264"/>
<evidence type="ECO:0000313" key="1">
    <source>
        <dbReference type="EMBL" id="KRL63073.1"/>
    </source>
</evidence>
<reference evidence="1 2" key="1">
    <citation type="journal article" date="2015" name="Genome Announc.">
        <title>Expanding the biotechnology potential of lactobacilli through comparative genomics of 213 strains and associated genera.</title>
        <authorList>
            <person name="Sun Z."/>
            <person name="Harris H.M."/>
            <person name="McCann A."/>
            <person name="Guo C."/>
            <person name="Argimon S."/>
            <person name="Zhang W."/>
            <person name="Yang X."/>
            <person name="Jeffery I.B."/>
            <person name="Cooney J.C."/>
            <person name="Kagawa T.F."/>
            <person name="Liu W."/>
            <person name="Song Y."/>
            <person name="Salvetti E."/>
            <person name="Wrobel A."/>
            <person name="Rasinkangas P."/>
            <person name="Parkhill J."/>
            <person name="Rea M.C."/>
            <person name="O'Sullivan O."/>
            <person name="Ritari J."/>
            <person name="Douillard F.P."/>
            <person name="Paul Ross R."/>
            <person name="Yang R."/>
            <person name="Briner A.E."/>
            <person name="Felis G.E."/>
            <person name="de Vos W.M."/>
            <person name="Barrangou R."/>
            <person name="Klaenhammer T.R."/>
            <person name="Caufield P.W."/>
            <person name="Cui Y."/>
            <person name="Zhang H."/>
            <person name="O'Toole P.W."/>
        </authorList>
    </citation>
    <scope>NUCLEOTIDE SEQUENCE [LARGE SCALE GENOMIC DNA]</scope>
    <source>
        <strain evidence="1 2">DSM 15354</strain>
    </source>
</reference>
<dbReference type="eggNOG" id="ENOG5032TR0">
    <property type="taxonomic scope" value="Bacteria"/>
</dbReference>
<dbReference type="Proteomes" id="UP000051931">
    <property type="component" value="Unassembled WGS sequence"/>
</dbReference>
<evidence type="ECO:0000313" key="2">
    <source>
        <dbReference type="Proteomes" id="UP000051931"/>
    </source>
</evidence>
<accession>A0A0R1S264</accession>
<dbReference type="STRING" id="1122152.GCA_000425905_00842"/>
<gene>
    <name evidence="1" type="ORF">FC23_GL001012</name>
</gene>
<keyword evidence="2" id="KW-1185">Reference proteome</keyword>
<protein>
    <submittedName>
        <fullName evidence="1">Uncharacterized protein</fullName>
    </submittedName>
</protein>
<organism evidence="1 2">
    <name type="scientific">Lactobacillus psittaci DSM 15354</name>
    <dbReference type="NCBI Taxonomy" id="1122152"/>
    <lineage>
        <taxon>Bacteria</taxon>
        <taxon>Bacillati</taxon>
        <taxon>Bacillota</taxon>
        <taxon>Bacilli</taxon>
        <taxon>Lactobacillales</taxon>
        <taxon>Lactobacillaceae</taxon>
        <taxon>Lactobacillus</taxon>
    </lineage>
</organism>
<sequence>MDRFKTLFGKGKENIKSIEELDDILSKKRDQILFVISNVKSSLNFNPQENHDSDYFKHYKDKYISKDSDITRWDLFFLFAQACVGKEVTSYEWQDVESIIFEVVSMALNEKYSPKVSYKDEITIGTRSLSGRKLFKEIIYYLSYVGKNTSEEVAAELLSELKKFEDVFSKFISSQINLDCADDGYVKNAIDLYENISKCNKRNKNASGERVDVLSFNYSLDEEFKNTLDSKIDDMRLKSWSNIHGIAHHEKTPYYPAPVFGIDNHDIVSQVEGNDFRISFTKEYRVIENGINEVRASNGYTNTDVISIYGHSLGEADYSYFEALFDENDLYFSNCKLEYYYYSGKSEAEKLINRQMAIKSLYKLLMNYGKTLSDTHGANIVTKLNLENRLSLIPSK</sequence>